<organism evidence="2 3">
    <name type="scientific">Artemisia annua</name>
    <name type="common">Sweet wormwood</name>
    <dbReference type="NCBI Taxonomy" id="35608"/>
    <lineage>
        <taxon>Eukaryota</taxon>
        <taxon>Viridiplantae</taxon>
        <taxon>Streptophyta</taxon>
        <taxon>Embryophyta</taxon>
        <taxon>Tracheophyta</taxon>
        <taxon>Spermatophyta</taxon>
        <taxon>Magnoliopsida</taxon>
        <taxon>eudicotyledons</taxon>
        <taxon>Gunneridae</taxon>
        <taxon>Pentapetalae</taxon>
        <taxon>asterids</taxon>
        <taxon>campanulids</taxon>
        <taxon>Asterales</taxon>
        <taxon>Asteraceae</taxon>
        <taxon>Asteroideae</taxon>
        <taxon>Anthemideae</taxon>
        <taxon>Artemisiinae</taxon>
        <taxon>Artemisia</taxon>
    </lineage>
</organism>
<reference evidence="2 3" key="1">
    <citation type="journal article" date="2018" name="Mol. Plant">
        <title>The genome of Artemisia annua provides insight into the evolution of Asteraceae family and artemisinin biosynthesis.</title>
        <authorList>
            <person name="Shen Q."/>
            <person name="Zhang L."/>
            <person name="Liao Z."/>
            <person name="Wang S."/>
            <person name="Yan T."/>
            <person name="Shi P."/>
            <person name="Liu M."/>
            <person name="Fu X."/>
            <person name="Pan Q."/>
            <person name="Wang Y."/>
            <person name="Lv Z."/>
            <person name="Lu X."/>
            <person name="Zhang F."/>
            <person name="Jiang W."/>
            <person name="Ma Y."/>
            <person name="Chen M."/>
            <person name="Hao X."/>
            <person name="Li L."/>
            <person name="Tang Y."/>
            <person name="Lv G."/>
            <person name="Zhou Y."/>
            <person name="Sun X."/>
            <person name="Brodelius P.E."/>
            <person name="Rose J.K.C."/>
            <person name="Tang K."/>
        </authorList>
    </citation>
    <scope>NUCLEOTIDE SEQUENCE [LARGE SCALE GENOMIC DNA]</scope>
    <source>
        <strain evidence="3">cv. Huhao1</strain>
        <tissue evidence="2">Leaf</tissue>
    </source>
</reference>
<dbReference type="InterPro" id="IPR036770">
    <property type="entry name" value="Ankyrin_rpt-contain_sf"/>
</dbReference>
<dbReference type="PANTHER" id="PTHR24121">
    <property type="entry name" value="NO MECHANORECEPTOR POTENTIAL C, ISOFORM D-RELATED"/>
    <property type="match status" value="1"/>
</dbReference>
<sequence>MPRKMSGSMHSLTHHHPQDAPQGPKENYLEIGVPLYEASIKCDWEAAKKILLAKPELVTYSITENGETALHIAASAKGPKHVEQFVQNLVEKMTNADLELVNKNHNTALYLAAAAGNLETVKIMVDKNKVLPQIPGAGQMLPLYAAALFGNHEVVKYLYECSKELSDDAWNPQNRGWLLEKCIESDMFDLTRTKERSDLHQNVSNSCDPIVSKLRENGHSTLTSKNQPIASIESYAAGSEKGRKRNVNQDNTLDSVWICGKKTNKQVGSGGAQTNVQVSVDPNTLYSLTTSPIESAPSQLTELVEDFALLPLESAPSQLNEPVEDFTLPPSLSSQSIQENIIPLLSNTPSVRNVVEASSGVINNIQNPSSTSIDMLRKEGGVADHGVNYWNDCKKSVFEGYVKKQCVTLDIWKWPTRNKLFVGCLAMRNGSIKQERVGKAIKTVNDAAIGPKKRLIGTAMKHIEVDAVLHCVYQEQNKYQTSHGCEMVLRSRIILFVGTLRTRFLRGMDCYESNSNGLTFGANHWYVSLIYIRPADLYISYASPLSSGQLSSSDWSEHITLFSYWFCHITITISLL</sequence>
<proteinExistence type="predicted"/>
<evidence type="ECO:0000256" key="1">
    <source>
        <dbReference type="SAM" id="MobiDB-lite"/>
    </source>
</evidence>
<accession>A0A2U1L4J3</accession>
<name>A0A2U1L4J3_ARTAN</name>
<dbReference type="SMART" id="SM00248">
    <property type="entry name" value="ANK"/>
    <property type="match status" value="3"/>
</dbReference>
<dbReference type="PANTHER" id="PTHR24121:SF21">
    <property type="entry name" value="ANKYRIN REPEAT FAMILY PROTEIN"/>
    <property type="match status" value="1"/>
</dbReference>
<dbReference type="SUPFAM" id="SSF48403">
    <property type="entry name" value="Ankyrin repeat"/>
    <property type="match status" value="1"/>
</dbReference>
<dbReference type="EMBL" id="PKPP01011564">
    <property type="protein sequence ID" value="PWA43922.1"/>
    <property type="molecule type" value="Genomic_DNA"/>
</dbReference>
<dbReference type="AlphaFoldDB" id="A0A2U1L4J3"/>
<gene>
    <name evidence="2" type="ORF">CTI12_AA480080</name>
</gene>
<evidence type="ECO:0000313" key="3">
    <source>
        <dbReference type="Proteomes" id="UP000245207"/>
    </source>
</evidence>
<dbReference type="Proteomes" id="UP000245207">
    <property type="component" value="Unassembled WGS sequence"/>
</dbReference>
<evidence type="ECO:0000313" key="2">
    <source>
        <dbReference type="EMBL" id="PWA43922.1"/>
    </source>
</evidence>
<dbReference type="STRING" id="35608.A0A2U1L4J3"/>
<dbReference type="Pfam" id="PF12796">
    <property type="entry name" value="Ank_2"/>
    <property type="match status" value="1"/>
</dbReference>
<feature type="region of interest" description="Disordered" evidence="1">
    <location>
        <begin position="1"/>
        <end position="26"/>
    </location>
</feature>
<protein>
    <submittedName>
        <fullName evidence="2">Ankyrin repeat-containing domain, PGG domain protein</fullName>
    </submittedName>
</protein>
<comment type="caution">
    <text evidence="2">The sequence shown here is derived from an EMBL/GenBank/DDBJ whole genome shotgun (WGS) entry which is preliminary data.</text>
</comment>
<dbReference type="OrthoDB" id="1930691at2759"/>
<dbReference type="Gene3D" id="1.25.40.20">
    <property type="entry name" value="Ankyrin repeat-containing domain"/>
    <property type="match status" value="1"/>
</dbReference>
<keyword evidence="3" id="KW-1185">Reference proteome</keyword>
<dbReference type="InterPro" id="IPR002110">
    <property type="entry name" value="Ankyrin_rpt"/>
</dbReference>